<evidence type="ECO:0000313" key="16">
    <source>
        <dbReference type="EMBL" id="EFW06490.1"/>
    </source>
</evidence>
<dbReference type="SUPFAM" id="SSF55874">
    <property type="entry name" value="ATPase domain of HSP90 chaperone/DNA topoisomerase II/histidine kinase"/>
    <property type="match status" value="1"/>
</dbReference>
<gene>
    <name evidence="16" type="ORF">HMPREF9488_00027</name>
</gene>
<feature type="domain" description="Histidine kinase" evidence="15">
    <location>
        <begin position="497"/>
        <end position="695"/>
    </location>
</feature>
<dbReference type="SUPFAM" id="SSF47384">
    <property type="entry name" value="Homodimeric domain of signal transducing histidine kinase"/>
    <property type="match status" value="1"/>
</dbReference>
<dbReference type="InterPro" id="IPR005467">
    <property type="entry name" value="His_kinase_dom"/>
</dbReference>
<evidence type="ECO:0000256" key="12">
    <source>
        <dbReference type="ARBA" id="ARBA00023012"/>
    </source>
</evidence>
<dbReference type="GO" id="GO:0005524">
    <property type="term" value="F:ATP binding"/>
    <property type="evidence" value="ECO:0007669"/>
    <property type="project" value="UniProtKB-KW"/>
</dbReference>
<keyword evidence="4" id="KW-1003">Cell membrane</keyword>
<keyword evidence="7 14" id="KW-0812">Transmembrane</keyword>
<keyword evidence="10" id="KW-0067">ATP-binding</keyword>
<feature type="transmembrane region" description="Helical" evidence="14">
    <location>
        <begin position="240"/>
        <end position="262"/>
    </location>
</feature>
<evidence type="ECO:0000256" key="9">
    <source>
        <dbReference type="ARBA" id="ARBA00022777"/>
    </source>
</evidence>
<feature type="transmembrane region" description="Helical" evidence="14">
    <location>
        <begin position="274"/>
        <end position="301"/>
    </location>
</feature>
<keyword evidence="6" id="KW-0808">Transferase</keyword>
<name>E7G5I9_9FIRM</name>
<dbReference type="HOGENOM" id="CLU_000445_73_3_9"/>
<dbReference type="InterPro" id="IPR003594">
    <property type="entry name" value="HATPase_dom"/>
</dbReference>
<proteinExistence type="predicted"/>
<dbReference type="PANTHER" id="PTHR45528">
    <property type="entry name" value="SENSOR HISTIDINE KINASE CPXA"/>
    <property type="match status" value="1"/>
</dbReference>
<dbReference type="Gene3D" id="3.30.565.10">
    <property type="entry name" value="Histidine kinase-like ATPase, C-terminal domain"/>
    <property type="match status" value="1"/>
</dbReference>
<accession>E7G5I9</accession>
<dbReference type="GeneID" id="78229544"/>
<feature type="transmembrane region" description="Helical" evidence="14">
    <location>
        <begin position="393"/>
        <end position="426"/>
    </location>
</feature>
<evidence type="ECO:0000256" key="6">
    <source>
        <dbReference type="ARBA" id="ARBA00022679"/>
    </source>
</evidence>
<dbReference type="GO" id="GO:0000155">
    <property type="term" value="F:phosphorelay sensor kinase activity"/>
    <property type="evidence" value="ECO:0007669"/>
    <property type="project" value="InterPro"/>
</dbReference>
<keyword evidence="17" id="KW-1185">Reference proteome</keyword>
<evidence type="ECO:0000256" key="7">
    <source>
        <dbReference type="ARBA" id="ARBA00022692"/>
    </source>
</evidence>
<evidence type="ECO:0000256" key="2">
    <source>
        <dbReference type="ARBA" id="ARBA00004651"/>
    </source>
</evidence>
<keyword evidence="13 14" id="KW-0472">Membrane</keyword>
<comment type="catalytic activity">
    <reaction evidence="1">
        <text>ATP + protein L-histidine = ADP + protein N-phospho-L-histidine.</text>
        <dbReference type="EC" id="2.7.13.3"/>
    </reaction>
</comment>
<organism evidence="16 17">
    <name type="scientific">Coprobacillus cateniformis</name>
    <dbReference type="NCBI Taxonomy" id="100884"/>
    <lineage>
        <taxon>Bacteria</taxon>
        <taxon>Bacillati</taxon>
        <taxon>Bacillota</taxon>
        <taxon>Erysipelotrichia</taxon>
        <taxon>Erysipelotrichales</taxon>
        <taxon>Coprobacillaceae</taxon>
        <taxon>Coprobacillus</taxon>
    </lineage>
</organism>
<dbReference type="InterPro" id="IPR003661">
    <property type="entry name" value="HisK_dim/P_dom"/>
</dbReference>
<protein>
    <recommendedName>
        <fullName evidence="3">histidine kinase</fullName>
        <ecNumber evidence="3">2.7.13.3</ecNumber>
    </recommendedName>
</protein>
<dbReference type="CDD" id="cd00082">
    <property type="entry name" value="HisKA"/>
    <property type="match status" value="1"/>
</dbReference>
<dbReference type="Proteomes" id="UP000003157">
    <property type="component" value="Unassembled WGS sequence"/>
</dbReference>
<evidence type="ECO:0000256" key="10">
    <source>
        <dbReference type="ARBA" id="ARBA00022840"/>
    </source>
</evidence>
<dbReference type="InterPro" id="IPR036890">
    <property type="entry name" value="HATPase_C_sf"/>
</dbReference>
<dbReference type="SMART" id="SM00388">
    <property type="entry name" value="HisKA"/>
    <property type="match status" value="1"/>
</dbReference>
<dbReference type="EC" id="2.7.13.3" evidence="3"/>
<evidence type="ECO:0000256" key="4">
    <source>
        <dbReference type="ARBA" id="ARBA00022475"/>
    </source>
</evidence>
<evidence type="ECO:0000256" key="5">
    <source>
        <dbReference type="ARBA" id="ARBA00022553"/>
    </source>
</evidence>
<dbReference type="GO" id="GO:0005886">
    <property type="term" value="C:plasma membrane"/>
    <property type="evidence" value="ECO:0007669"/>
    <property type="project" value="UniProtKB-SubCell"/>
</dbReference>
<dbReference type="Gene3D" id="1.10.287.130">
    <property type="match status" value="1"/>
</dbReference>
<feature type="transmembrane region" description="Helical" evidence="14">
    <location>
        <begin position="321"/>
        <end position="345"/>
    </location>
</feature>
<keyword evidence="8" id="KW-0547">Nucleotide-binding</keyword>
<evidence type="ECO:0000256" key="3">
    <source>
        <dbReference type="ARBA" id="ARBA00012438"/>
    </source>
</evidence>
<dbReference type="RefSeq" id="WP_008787155.1">
    <property type="nucleotide sequence ID" value="NZ_AKCB01000001.1"/>
</dbReference>
<dbReference type="Pfam" id="PF02518">
    <property type="entry name" value="HATPase_c"/>
    <property type="match status" value="1"/>
</dbReference>
<evidence type="ECO:0000256" key="13">
    <source>
        <dbReference type="ARBA" id="ARBA00023136"/>
    </source>
</evidence>
<keyword evidence="11 14" id="KW-1133">Transmembrane helix</keyword>
<evidence type="ECO:0000256" key="11">
    <source>
        <dbReference type="ARBA" id="ARBA00022989"/>
    </source>
</evidence>
<dbReference type="Pfam" id="PF00512">
    <property type="entry name" value="HisKA"/>
    <property type="match status" value="1"/>
</dbReference>
<reference evidence="16 17" key="1">
    <citation type="submission" date="2010-12" db="EMBL/GenBank/DDBJ databases">
        <title>The Genome Sequence of Coprobacillus sp. strain 29_1.</title>
        <authorList>
            <consortium name="The Broad Institute Genome Sequencing Platform"/>
            <person name="Earl A."/>
            <person name="Ward D."/>
            <person name="Feldgarden M."/>
            <person name="Gevers D."/>
            <person name="Daigneault M."/>
            <person name="Sibley C.D."/>
            <person name="White A."/>
            <person name="Strauss J."/>
            <person name="Allen-Vercoe E."/>
            <person name="Young S.K."/>
            <person name="Zeng Q."/>
            <person name="Gargeya S."/>
            <person name="Fitzgerald M."/>
            <person name="Haas B."/>
            <person name="Abouelleil A."/>
            <person name="Alvarado L."/>
            <person name="Arachchi H.M."/>
            <person name="Berlin A."/>
            <person name="Brown A."/>
            <person name="Chapman S.B."/>
            <person name="Chen Z."/>
            <person name="Dunbar C."/>
            <person name="Freedman E."/>
            <person name="Gearin G."/>
            <person name="Gellesch M."/>
            <person name="Goldberg J."/>
            <person name="Griggs A."/>
            <person name="Gujja S."/>
            <person name="Heilman E."/>
            <person name="Heiman D."/>
            <person name="Howarth C."/>
            <person name="Larson L."/>
            <person name="Lui A."/>
            <person name="MacDonald P.J.P."/>
            <person name="Mehta T."/>
            <person name="Montmayeur A."/>
            <person name="Murphy C."/>
            <person name="Neiman D."/>
            <person name="Pearson M."/>
            <person name="Priest M."/>
            <person name="Roberts A."/>
            <person name="Saif S."/>
            <person name="Shea T."/>
            <person name="Shenoy N."/>
            <person name="Sisk P."/>
            <person name="Stolte C."/>
            <person name="Sykes S."/>
            <person name="White J."/>
            <person name="Yandava C."/>
            <person name="Nusbaum C."/>
            <person name="Birren B."/>
        </authorList>
    </citation>
    <scope>NUCLEOTIDE SEQUENCE [LARGE SCALE GENOMIC DNA]</scope>
    <source>
        <strain evidence="16 17">29_1</strain>
    </source>
</reference>
<dbReference type="InterPro" id="IPR050398">
    <property type="entry name" value="HssS/ArlS-like"/>
</dbReference>
<feature type="transmembrane region" description="Helical" evidence="14">
    <location>
        <begin position="7"/>
        <end position="30"/>
    </location>
</feature>
<keyword evidence="9" id="KW-0418">Kinase</keyword>
<comment type="caution">
    <text evidence="16">The sequence shown here is derived from an EMBL/GenBank/DDBJ whole genome shotgun (WGS) entry which is preliminary data.</text>
</comment>
<dbReference type="InterPro" id="IPR036097">
    <property type="entry name" value="HisK_dim/P_sf"/>
</dbReference>
<evidence type="ECO:0000313" key="17">
    <source>
        <dbReference type="Proteomes" id="UP000003157"/>
    </source>
</evidence>
<dbReference type="eggNOG" id="COG2205">
    <property type="taxonomic scope" value="Bacteria"/>
</dbReference>
<evidence type="ECO:0000256" key="1">
    <source>
        <dbReference type="ARBA" id="ARBA00000085"/>
    </source>
</evidence>
<dbReference type="FunFam" id="1.10.287.130:FF:000001">
    <property type="entry name" value="Two-component sensor histidine kinase"/>
    <property type="match status" value="1"/>
</dbReference>
<keyword evidence="12" id="KW-0902">Two-component regulatory system</keyword>
<evidence type="ECO:0000259" key="15">
    <source>
        <dbReference type="PROSITE" id="PS50109"/>
    </source>
</evidence>
<dbReference type="PROSITE" id="PS50109">
    <property type="entry name" value="HIS_KIN"/>
    <property type="match status" value="1"/>
</dbReference>
<sequence length="709" mass="82817">MKKKKYIVHVIMILILFATSIGTYMCYPMIQEAINKDNRDANTITSYVVDLISEYNYPIDYQLKTQKNKDFNTSEYLQIIGKDNTQDVMDAKENFQYQIKQSIRQLEKQTDLYYQAVDNESQIHSANTNDDLSSIMSNKELQEKYQWYIQIQFDKDGSLFVNFTKDGIEIPYEKRLNYQSHSGNEENFYSDDNEIISTIKYNNPKNLTITYAVPKTLQSGSQLSLYINNPGNTDYFRFSLPYLLTCLFIVMCMIFIIPMHYLNENKFLQFISRIKFIILAFIWCTVTSTLYIISPYLVIATTQNLMGEFFSRFGIQNLSDILTPIFNIGLWFIFYLMFMILAYMIKYLYCKGFKRYFMENTCTGWLIKNSKKIIDKVIDFDLSDEVNKSVLKIVLFNFIIITGISIFFVFGIFFACIYSVIIFVILQKKFNQIKEQYQVLLNATQQLSNGNFNVEINEDVGIFNPLKDEFSHIRDGFEKAVQEEVKSQKTKTELISNVSHDLKTPLTSIITYVDLLKNPHLTDDDHEHYLQILERNSLRLKNLIEDLFEVSKANSGDIRLDYVDVDIVALIKQAQLECEDKLSEKNLDLRTTFTEEKMICHLDSSKTYRIFENLFINISKYALEHTRVYIDVIENDDSVTIIFKNISAEEMRFNENEIVERFVQGDQSRNTSGSGLGLAIVKSFTELQGGRFTVELDGDLFKSIITFYK</sequence>
<evidence type="ECO:0000256" key="14">
    <source>
        <dbReference type="SAM" id="Phobius"/>
    </source>
</evidence>
<dbReference type="PANTHER" id="PTHR45528:SF1">
    <property type="entry name" value="SENSOR HISTIDINE KINASE CPXA"/>
    <property type="match status" value="1"/>
</dbReference>
<dbReference type="AlphaFoldDB" id="E7G5I9"/>
<comment type="subcellular location">
    <subcellularLocation>
        <location evidence="2">Cell membrane</location>
        <topology evidence="2">Multi-pass membrane protein</topology>
    </subcellularLocation>
</comment>
<dbReference type="OrthoDB" id="9792991at2"/>
<keyword evidence="5" id="KW-0597">Phosphoprotein</keyword>
<dbReference type="SMART" id="SM00387">
    <property type="entry name" value="HATPase_c"/>
    <property type="match status" value="1"/>
</dbReference>
<evidence type="ECO:0000256" key="8">
    <source>
        <dbReference type="ARBA" id="ARBA00022741"/>
    </source>
</evidence>
<dbReference type="STRING" id="100884.GCA_000269565_01674"/>
<dbReference type="EMBL" id="ADKX01000001">
    <property type="protein sequence ID" value="EFW06490.1"/>
    <property type="molecule type" value="Genomic_DNA"/>
</dbReference>